<evidence type="ECO:0008006" key="4">
    <source>
        <dbReference type="Google" id="ProtNLM"/>
    </source>
</evidence>
<reference evidence="2" key="2">
    <citation type="submission" date="2022-01" db="EMBL/GenBank/DDBJ databases">
        <authorList>
            <person name="Yamashiro T."/>
            <person name="Shiraishi A."/>
            <person name="Satake H."/>
            <person name="Nakayama K."/>
        </authorList>
    </citation>
    <scope>NUCLEOTIDE SEQUENCE</scope>
</reference>
<feature type="compositionally biased region" description="Basic and acidic residues" evidence="1">
    <location>
        <begin position="213"/>
        <end position="223"/>
    </location>
</feature>
<organism evidence="2 3">
    <name type="scientific">Tanacetum coccineum</name>
    <dbReference type="NCBI Taxonomy" id="301880"/>
    <lineage>
        <taxon>Eukaryota</taxon>
        <taxon>Viridiplantae</taxon>
        <taxon>Streptophyta</taxon>
        <taxon>Embryophyta</taxon>
        <taxon>Tracheophyta</taxon>
        <taxon>Spermatophyta</taxon>
        <taxon>Magnoliopsida</taxon>
        <taxon>eudicotyledons</taxon>
        <taxon>Gunneridae</taxon>
        <taxon>Pentapetalae</taxon>
        <taxon>asterids</taxon>
        <taxon>campanulids</taxon>
        <taxon>Asterales</taxon>
        <taxon>Asteraceae</taxon>
        <taxon>Asteroideae</taxon>
        <taxon>Anthemideae</taxon>
        <taxon>Anthemidinae</taxon>
        <taxon>Tanacetum</taxon>
    </lineage>
</organism>
<comment type="caution">
    <text evidence="2">The sequence shown here is derived from an EMBL/GenBank/DDBJ whole genome shotgun (WGS) entry which is preliminary data.</text>
</comment>
<protein>
    <recommendedName>
        <fullName evidence="4">Xylulose kinase-1</fullName>
    </recommendedName>
</protein>
<gene>
    <name evidence="2" type="ORF">Tco_0842880</name>
</gene>
<evidence type="ECO:0000313" key="2">
    <source>
        <dbReference type="EMBL" id="GJT08418.1"/>
    </source>
</evidence>
<feature type="compositionally biased region" description="Polar residues" evidence="1">
    <location>
        <begin position="198"/>
        <end position="207"/>
    </location>
</feature>
<dbReference type="EMBL" id="BQNB010012829">
    <property type="protein sequence ID" value="GJT08418.1"/>
    <property type="molecule type" value="Genomic_DNA"/>
</dbReference>
<keyword evidence="3" id="KW-1185">Reference proteome</keyword>
<dbReference type="Proteomes" id="UP001151760">
    <property type="component" value="Unassembled WGS sequence"/>
</dbReference>
<proteinExistence type="predicted"/>
<evidence type="ECO:0000313" key="3">
    <source>
        <dbReference type="Proteomes" id="UP001151760"/>
    </source>
</evidence>
<name>A0ABQ5B4F7_9ASTR</name>
<evidence type="ECO:0000256" key="1">
    <source>
        <dbReference type="SAM" id="MobiDB-lite"/>
    </source>
</evidence>
<feature type="region of interest" description="Disordered" evidence="1">
    <location>
        <begin position="186"/>
        <end position="223"/>
    </location>
</feature>
<sequence length="381" mass="42261">MTTLQFANTHNLVAFLTKSAESEGFEQMMDFLNASSIKYALTVNPTIYTSCIEQFWSTVKAKTVNREVQLQALVDGKKIAVTEASVRRDLQLEDADGVNCLPNAIIFEQLTLMGYEKLSQKLIIHTILQCLSAKTTAWNEFSSTMASAIICLATNKKFNFSKYIFESMVKNLDIAVQFLMKQKSRRPKEKDTAIPHSSVPSDPTNIANEAVTEDPKDASKQGRIDDIDADKDIYLVNVHKDEDMFGVNDLEGDEIVVESEVADQDVNLSVDEVTLAQALAALKSAKVQEKRDVIKEPSVPVSATSTKVITVIPTTASTIITAVSSRPIAKGIVKDKGKGKMVEEEPMKKMSKKELLKLDKELAFKLQAEEDEEEMLAREKA</sequence>
<reference evidence="2" key="1">
    <citation type="journal article" date="2022" name="Int. J. Mol. Sci.">
        <title>Draft Genome of Tanacetum Coccineum: Genomic Comparison of Closely Related Tanacetum-Family Plants.</title>
        <authorList>
            <person name="Yamashiro T."/>
            <person name="Shiraishi A."/>
            <person name="Nakayama K."/>
            <person name="Satake H."/>
        </authorList>
    </citation>
    <scope>NUCLEOTIDE SEQUENCE</scope>
</reference>
<accession>A0ABQ5B4F7</accession>